<evidence type="ECO:0000256" key="2">
    <source>
        <dbReference type="SAM" id="Phobius"/>
    </source>
</evidence>
<feature type="region of interest" description="Disordered" evidence="1">
    <location>
        <begin position="260"/>
        <end position="283"/>
    </location>
</feature>
<keyword evidence="2" id="KW-0472">Membrane</keyword>
<feature type="compositionally biased region" description="Basic and acidic residues" evidence="1">
    <location>
        <begin position="260"/>
        <end position="271"/>
    </location>
</feature>
<organism evidence="3 4">
    <name type="scientific">Candidatus Haliotispira prima</name>
    <dbReference type="NCBI Taxonomy" id="3034016"/>
    <lineage>
        <taxon>Bacteria</taxon>
        <taxon>Pseudomonadati</taxon>
        <taxon>Spirochaetota</taxon>
        <taxon>Spirochaetia</taxon>
        <taxon>Spirochaetales</taxon>
        <taxon>Spirochaetaceae</taxon>
        <taxon>Candidatus Haliotispira</taxon>
    </lineage>
</organism>
<feature type="compositionally biased region" description="Polar residues" evidence="1">
    <location>
        <begin position="32"/>
        <end position="42"/>
    </location>
</feature>
<evidence type="ECO:0000313" key="3">
    <source>
        <dbReference type="EMBL" id="WGK68444.1"/>
    </source>
</evidence>
<accession>A0ABY8MEP0</accession>
<dbReference type="EMBL" id="CP123443">
    <property type="protein sequence ID" value="WGK68444.1"/>
    <property type="molecule type" value="Genomic_DNA"/>
</dbReference>
<keyword evidence="2" id="KW-1133">Transmembrane helix</keyword>
<feature type="compositionally biased region" description="Polar residues" evidence="1">
    <location>
        <begin position="198"/>
        <end position="210"/>
    </location>
</feature>
<keyword evidence="4" id="KW-1185">Reference proteome</keyword>
<feature type="region of interest" description="Disordered" evidence="1">
    <location>
        <begin position="178"/>
        <end position="244"/>
    </location>
</feature>
<feature type="transmembrane region" description="Helical" evidence="2">
    <location>
        <begin position="394"/>
        <end position="416"/>
    </location>
</feature>
<sequence length="723" mass="83825">MDAEKITEEQKQKKMRRGSLSRTFAKLDQEVSKSTLQDNLKGQSQKPDLDPDLDQKNDNNDNSDKPLNFYSTDPREEGRLRYFLKQLAKICHLRGDMIPKTQESLLQKFFLNHRDRHHLRQMSNAHALRSEEALNNGNPKLALLERLEAWHKMPKDLSLLLDVAEAYIEPEGFLKKQERRTSKIQEISQKSVRGRQKVQPSRQNGPLQTETVDRAAEHGDSLSTQEENRRSTDKGTNRATPSGNQWINRWINLFNVNARGRDQHSEQENTPRSKMQARKHAKREQIAIRKLQQKTARRLFRLSAWQHRRQALSYLKKATELSIGLDRPELQNTDDGESRKDRTNKKTGKKTETKAALARHLLRLQKLQQNYPKINWDRYAQRVRTLKGRPRKRWPWILLTLLLIGLLGGTFVYLPWRNLFRIPRTNVESTQPIPLQLGEQALLNNPVPVEWSVAPEQDQDFAKGIQHSRRLRLNQYYAYEVQGHIRAKLKPNNRSSLATGADRWQSLRPVQPFDLLLTYEHDGQKQEKRIKFSYGAKDKPEEVEQALVMEGDTVLFREVFRLPGRPSGNDRLRADIDIVGEAPQTQITNLNNGGFAQALRSTNRQGNSVPTVAMAFRNKVMLSDGRTVRLLGYDIELQSMTNRALDQLELRLSWHEEDGIRSKENSPVLLQRDYNIVSAGGTNLPGKARLTKRLWLEVPEDLNYPVEDLTPRVRIRENLFAEE</sequence>
<name>A0ABY8MEP0_9SPIO</name>
<evidence type="ECO:0000313" key="4">
    <source>
        <dbReference type="Proteomes" id="UP001228690"/>
    </source>
</evidence>
<feature type="region of interest" description="Disordered" evidence="1">
    <location>
        <begin position="1"/>
        <end position="73"/>
    </location>
</feature>
<keyword evidence="2" id="KW-0812">Transmembrane</keyword>
<dbReference type="RefSeq" id="WP_326926627.1">
    <property type="nucleotide sequence ID" value="NZ_CP123443.1"/>
</dbReference>
<feature type="compositionally biased region" description="Basic and acidic residues" evidence="1">
    <location>
        <begin position="47"/>
        <end position="64"/>
    </location>
</feature>
<gene>
    <name evidence="3" type="ORF">P0082_08120</name>
</gene>
<reference evidence="3 4" key="1">
    <citation type="submission" date="2023-04" db="EMBL/GenBank/DDBJ databases">
        <title>Spirochaete genome identified in red abalone sample constitutes a novel genus.</title>
        <authorList>
            <person name="Sharma S.P."/>
            <person name="Purcell C.M."/>
            <person name="Hyde J.R."/>
            <person name="Severin A.J."/>
        </authorList>
    </citation>
    <scope>NUCLEOTIDE SEQUENCE [LARGE SCALE GENOMIC DNA]</scope>
    <source>
        <strain evidence="3 4">SP-2023</strain>
    </source>
</reference>
<feature type="region of interest" description="Disordered" evidence="1">
    <location>
        <begin position="326"/>
        <end position="353"/>
    </location>
</feature>
<protein>
    <submittedName>
        <fullName evidence="3">Uncharacterized protein</fullName>
    </submittedName>
</protein>
<proteinExistence type="predicted"/>
<feature type="compositionally biased region" description="Basic and acidic residues" evidence="1">
    <location>
        <begin position="211"/>
        <end position="236"/>
    </location>
</feature>
<dbReference type="Proteomes" id="UP001228690">
    <property type="component" value="Chromosome"/>
</dbReference>
<evidence type="ECO:0000256" key="1">
    <source>
        <dbReference type="SAM" id="MobiDB-lite"/>
    </source>
</evidence>
<feature type="compositionally biased region" description="Basic and acidic residues" evidence="1">
    <location>
        <begin position="1"/>
        <end position="12"/>
    </location>
</feature>